<keyword evidence="4" id="KW-0274">FAD</keyword>
<dbReference type="Gene3D" id="3.40.30.20">
    <property type="match status" value="1"/>
</dbReference>
<keyword evidence="5" id="KW-0560">Oxidoreductase</keyword>
<keyword evidence="9" id="KW-1185">Reference proteome</keyword>
<name>A0AAN7UQQ5_9PEZI</name>
<sequence>MHNCFPIMATEVDVLIIGGGSAGLCAGVWLARNGISYRILERRPGMLTRGQADGVQVRSVEIFDSFGISEELLKEACHVLEDTFWSPVSDDDESVLGQGLDGVTAKKGIRRTHVTPDTEIGLSHLPHVILNQARINALLTDLAVRASGAANIEYGCDVRDVSVNSSLVDDPDAHCVTVNAVEGGIQKVYKAKYALGSDGAHSQVRKSLGFKMIGDSSDEVWGVMDVYPKTSFPDIRKKAIVKSESGTVLIIPREGDSLVRFYINLSGSTAAAKDVTLAQLHEKARQIFQPYTMEFPETTWWSAYVIGQRLANEFHAHYRVFLGGDACHTHSPKAGQGMNVSLQDGYNIGWKLAAVLRKQAFPKLLETYVLERQKTAADLIDFDRYWSKLFSASGGQESSITPELFVKAGRYTAGLAIQYGDSMITATATSQSSLASNLMVGMRFPSAQVVRVADAKPMWLTRALPADSRWHIVVFGGDIQDEDTAKRLHKLGLDLEDLIRTFTPPESDRDSVFNIILVLSSRRSNVELETIPYVFTLETGKWKLKNILKIFVDDENYSNTHGRAYEVYGIDPSQGVLVVIRPDQCMWIYKLTSLKGQVLTVSELDLAQMGPLNDVHGMKTFFSVFLKKSKS</sequence>
<dbReference type="GO" id="GO:0071949">
    <property type="term" value="F:FAD binding"/>
    <property type="evidence" value="ECO:0007669"/>
    <property type="project" value="InterPro"/>
</dbReference>
<dbReference type="Pfam" id="PF07976">
    <property type="entry name" value="Phe_hydrox_dim"/>
    <property type="match status" value="1"/>
</dbReference>
<comment type="caution">
    <text evidence="8">The sequence shown here is derived from an EMBL/GenBank/DDBJ whole genome shotgun (WGS) entry which is preliminary data.</text>
</comment>
<dbReference type="InterPro" id="IPR036249">
    <property type="entry name" value="Thioredoxin-like_sf"/>
</dbReference>
<dbReference type="NCBIfam" id="NF006144">
    <property type="entry name" value="PRK08294.1"/>
    <property type="match status" value="1"/>
</dbReference>
<feature type="domain" description="FAD-binding" evidence="6">
    <location>
        <begin position="11"/>
        <end position="382"/>
    </location>
</feature>
<dbReference type="PANTHER" id="PTHR43004:SF10">
    <property type="entry name" value="2-MONOOXYGENASE, PUTATIVE (AFU_ORTHOLOGUE AFUA_6G11480)-RELATED"/>
    <property type="match status" value="1"/>
</dbReference>
<keyword evidence="3" id="KW-0285">Flavoprotein</keyword>
<comment type="pathway">
    <text evidence="1">Secondary metabolite biosynthesis.</text>
</comment>
<dbReference type="CDD" id="cd02979">
    <property type="entry name" value="PHOX_C"/>
    <property type="match status" value="1"/>
</dbReference>
<evidence type="ECO:0000313" key="8">
    <source>
        <dbReference type="EMBL" id="KAK5631869.1"/>
    </source>
</evidence>
<evidence type="ECO:0000256" key="1">
    <source>
        <dbReference type="ARBA" id="ARBA00005179"/>
    </source>
</evidence>
<evidence type="ECO:0000259" key="6">
    <source>
        <dbReference type="Pfam" id="PF01494"/>
    </source>
</evidence>
<dbReference type="AlphaFoldDB" id="A0AAN7UQQ5"/>
<evidence type="ECO:0000259" key="7">
    <source>
        <dbReference type="Pfam" id="PF07976"/>
    </source>
</evidence>
<protein>
    <recommendedName>
        <fullName evidence="10">FAD-binding domain-containing protein</fullName>
    </recommendedName>
</protein>
<dbReference type="InterPro" id="IPR002938">
    <property type="entry name" value="FAD-bd"/>
</dbReference>
<dbReference type="SUPFAM" id="SSF52833">
    <property type="entry name" value="Thioredoxin-like"/>
    <property type="match status" value="1"/>
</dbReference>
<evidence type="ECO:0000256" key="5">
    <source>
        <dbReference type="ARBA" id="ARBA00023002"/>
    </source>
</evidence>
<organism evidence="8 9">
    <name type="scientific">Xylaria bambusicola</name>
    <dbReference type="NCBI Taxonomy" id="326684"/>
    <lineage>
        <taxon>Eukaryota</taxon>
        <taxon>Fungi</taxon>
        <taxon>Dikarya</taxon>
        <taxon>Ascomycota</taxon>
        <taxon>Pezizomycotina</taxon>
        <taxon>Sordariomycetes</taxon>
        <taxon>Xylariomycetidae</taxon>
        <taxon>Xylariales</taxon>
        <taxon>Xylariaceae</taxon>
        <taxon>Xylaria</taxon>
    </lineage>
</organism>
<feature type="domain" description="Phenol hydroxylase-like C-terminal dimerisation" evidence="7">
    <location>
        <begin position="417"/>
        <end position="585"/>
    </location>
</feature>
<dbReference type="GO" id="GO:0016709">
    <property type="term" value="F:oxidoreductase activity, acting on paired donors, with incorporation or reduction of molecular oxygen, NAD(P)H as one donor, and incorporation of one atom of oxygen"/>
    <property type="evidence" value="ECO:0007669"/>
    <property type="project" value="UniProtKB-ARBA"/>
</dbReference>
<proteinExistence type="inferred from homology"/>
<dbReference type="InterPro" id="IPR050641">
    <property type="entry name" value="RIFMO-like"/>
</dbReference>
<dbReference type="EMBL" id="JAWHQM010000021">
    <property type="protein sequence ID" value="KAK5631869.1"/>
    <property type="molecule type" value="Genomic_DNA"/>
</dbReference>
<dbReference type="PRINTS" id="PR00420">
    <property type="entry name" value="RNGMNOXGNASE"/>
</dbReference>
<dbReference type="SUPFAM" id="SSF51905">
    <property type="entry name" value="FAD/NAD(P)-binding domain"/>
    <property type="match status" value="1"/>
</dbReference>
<evidence type="ECO:0008006" key="10">
    <source>
        <dbReference type="Google" id="ProtNLM"/>
    </source>
</evidence>
<accession>A0AAN7UQQ5</accession>
<dbReference type="Proteomes" id="UP001305414">
    <property type="component" value="Unassembled WGS sequence"/>
</dbReference>
<dbReference type="Gene3D" id="3.30.9.10">
    <property type="entry name" value="D-Amino Acid Oxidase, subunit A, domain 2"/>
    <property type="match status" value="1"/>
</dbReference>
<dbReference type="InterPro" id="IPR012941">
    <property type="entry name" value="Phe_hydrox_C_dim_dom"/>
</dbReference>
<reference evidence="8 9" key="1">
    <citation type="submission" date="2023-10" db="EMBL/GenBank/DDBJ databases">
        <title>Draft genome sequence of Xylaria bambusicola isolate GMP-LS, the root and basal stem rot pathogen of sugarcane in Indonesia.</title>
        <authorList>
            <person name="Selvaraj P."/>
            <person name="Muralishankar V."/>
            <person name="Muruganantham S."/>
            <person name="Sp S."/>
            <person name="Haryani S."/>
            <person name="Lau K.J.X."/>
            <person name="Naqvi N.I."/>
        </authorList>
    </citation>
    <scope>NUCLEOTIDE SEQUENCE [LARGE SCALE GENOMIC DNA]</scope>
    <source>
        <strain evidence="8">GMP-LS</strain>
    </source>
</reference>
<evidence type="ECO:0000313" key="9">
    <source>
        <dbReference type="Proteomes" id="UP001305414"/>
    </source>
</evidence>
<gene>
    <name evidence="8" type="ORF">RRF57_007583</name>
</gene>
<evidence type="ECO:0000256" key="3">
    <source>
        <dbReference type="ARBA" id="ARBA00022630"/>
    </source>
</evidence>
<dbReference type="Pfam" id="PF01494">
    <property type="entry name" value="FAD_binding_3"/>
    <property type="match status" value="1"/>
</dbReference>
<dbReference type="SUPFAM" id="SSF54373">
    <property type="entry name" value="FAD-linked reductases, C-terminal domain"/>
    <property type="match status" value="1"/>
</dbReference>
<dbReference type="InterPro" id="IPR036188">
    <property type="entry name" value="FAD/NAD-bd_sf"/>
</dbReference>
<dbReference type="InterPro" id="IPR038220">
    <property type="entry name" value="PHOX_C_sf"/>
</dbReference>
<dbReference type="PANTHER" id="PTHR43004">
    <property type="entry name" value="TRK SYSTEM POTASSIUM UPTAKE PROTEIN"/>
    <property type="match status" value="1"/>
</dbReference>
<dbReference type="Gene3D" id="3.50.50.60">
    <property type="entry name" value="FAD/NAD(P)-binding domain"/>
    <property type="match status" value="1"/>
</dbReference>
<evidence type="ECO:0000256" key="4">
    <source>
        <dbReference type="ARBA" id="ARBA00022827"/>
    </source>
</evidence>
<comment type="similarity">
    <text evidence="2">Belongs to the PheA/TfdB FAD monooxygenase family.</text>
</comment>
<evidence type="ECO:0000256" key="2">
    <source>
        <dbReference type="ARBA" id="ARBA00007801"/>
    </source>
</evidence>